<keyword evidence="2" id="KW-1185">Reference proteome</keyword>
<dbReference type="Proteomes" id="UP000829447">
    <property type="component" value="Linkage Group LG5"/>
</dbReference>
<dbReference type="EMBL" id="CM040458">
    <property type="protein sequence ID" value="MCI4378126.1"/>
    <property type="molecule type" value="Genomic_DNA"/>
</dbReference>
<accession>A0ACC5WHF6</accession>
<evidence type="ECO:0000313" key="2">
    <source>
        <dbReference type="Proteomes" id="UP000829447"/>
    </source>
</evidence>
<reference evidence="1 2" key="1">
    <citation type="journal article" date="2022" name="bioRxiv">
        <title>An ancient truncated duplication of the anti-Mullerian hormone receptor type 2 gene is a potential conserved master sex determinant in the Pangasiidae catfish family.</title>
        <authorList>
            <person name="Wen M."/>
            <person name="Pan Q."/>
            <person name="Jouanno E."/>
            <person name="Montfort J."/>
            <person name="Zahm M."/>
            <person name="Cabau C."/>
            <person name="Klopp C."/>
            <person name="Iampietro C."/>
            <person name="Roques C."/>
            <person name="Bouchez O."/>
            <person name="Castinel A."/>
            <person name="Donnadieu C."/>
            <person name="Parrinello H."/>
            <person name="Poncet C."/>
            <person name="Belmonte E."/>
            <person name="Gautier V."/>
            <person name="Avarre J.-C."/>
            <person name="Dugue R."/>
            <person name="Gustiano R."/>
            <person name="Ha T.T.T."/>
            <person name="Campet M."/>
            <person name="Sriphairoj K."/>
            <person name="Ribolli J."/>
            <person name="de Almeida F.L."/>
            <person name="Desvignes T."/>
            <person name="Postlethwait J.H."/>
            <person name="Bucao C.F."/>
            <person name="Robinson-Rechavi M."/>
            <person name="Bobe J."/>
            <person name="Herpin A."/>
            <person name="Guiguen Y."/>
        </authorList>
    </citation>
    <scope>NUCLEOTIDE SEQUENCE [LARGE SCALE GENOMIC DNA]</scope>
    <source>
        <strain evidence="1">YG-Dec2019</strain>
    </source>
</reference>
<gene>
    <name evidence="1" type="ORF">PGIGA_G00212200</name>
</gene>
<name>A0ACC5WHF6_PANGG</name>
<protein>
    <submittedName>
        <fullName evidence="1">Uncharacterized protein</fullName>
    </submittedName>
</protein>
<feature type="non-terminal residue" evidence="1">
    <location>
        <position position="1515"/>
    </location>
</feature>
<proteinExistence type="predicted"/>
<evidence type="ECO:0000313" key="1">
    <source>
        <dbReference type="EMBL" id="MCI4378126.1"/>
    </source>
</evidence>
<organism evidence="1 2">
    <name type="scientific">Pangasianodon gigas</name>
    <name type="common">Mekong giant catfish</name>
    <name type="synonym">Pangasius gigas</name>
    <dbReference type="NCBI Taxonomy" id="30993"/>
    <lineage>
        <taxon>Eukaryota</taxon>
        <taxon>Metazoa</taxon>
        <taxon>Chordata</taxon>
        <taxon>Craniata</taxon>
        <taxon>Vertebrata</taxon>
        <taxon>Euteleostomi</taxon>
        <taxon>Actinopterygii</taxon>
        <taxon>Neopterygii</taxon>
        <taxon>Teleostei</taxon>
        <taxon>Ostariophysi</taxon>
        <taxon>Siluriformes</taxon>
        <taxon>Pangasiidae</taxon>
        <taxon>Pangasianodon</taxon>
    </lineage>
</organism>
<comment type="caution">
    <text evidence="1">The sequence shown here is derived from an EMBL/GenBank/DDBJ whole genome shotgun (WGS) entry which is preliminary data.</text>
</comment>
<sequence length="1515" mass="168770">MMDAAVACNNCGLPYTLSEDEVVGRLPHVLFCGHIFCAECLRSLECPQDSANSVSSISCPECTMSTEIGEEGVDGLQVDSRIIGLIYTAKMNSKRRVLHGGVRQTIRRPRSPAAHPSTHKKLAEEGPDVAKILNEALCKATENLTTLDSLHQTLVTGIQSQLKKERNRIIKEIDECIEKAIVILQRRRSALMSELSCLEKLFSAGREECQKLQARRRELRTAIQKARHVRQVPLLETYCHLDEILETLQSPVDTELYDMSCLTLRSGLGCILNVDHVKNCLEITDGNFKLVCEEVAIPPATEPVKRPVRSGGSGERRGGRDSPRVPISPRPASPKHIHAPSPNVIIEEIIEETVAGDERDVMGQEPKPTERQRVQRKNRKALPDRITASQTLQKWVAVTHIINPTHFYVRYVMERKAGVLLARKINSICSGEHSHFTVKDQIKTGALVFVKWKDDVWCRAMVCELIQKGCLECVTQCSANDVARLEVFFLDYGFSKGITISGDDLVGLNECVRRADSTPQADLHRWAPQAIRCSLKDIIPSDLVKGWSREASEEMKRVIGSSVVEMQVLGEERDTLLVDLKKVSMNTSLSLREHLVFMELARFYSPQVAPAGNRTLLFYPPVYPKLNTELNAVVSHVNTPSDFYIQLVDNMEFLLLNTKLQNCYGLPGVESDLQIYSPVLSQACVALYDNKDWCRAQVTGFPGGRLVEVQYVDFGNRETLSVKDLRQIKDEFFALPAMALWCSLDSVLSVGETWSEESIDVFRKLTEQKLVTVVAKGLVPVSMAMPVCLFEVSEHSTECLSSIGEILVTKGLASLSKQVSPKKPVPLEHTVWDPPLVEEGPSQSEPTLPTLDPSALEPSLILPACLKDVKVKVTHVTSPGNICVQLLQYDIQLKRIHDLLKKEYSKSEPQEIVWKAEMPCAANVNGIWERGKVCNVSSSNVAEVLRCDFGNKVNIHLSNLRPLLPELSGSFLLECCLSDIRPAGGCSTWTATACDFISYYLTGAMAIMTIKEPSSVRPVPVSLFCSNRAGRHVSIADFLIAEGLALRERSVKPAPKSESDLCDDVGCALGETVSLEEETACEESGQRSKSSAPSHTPLPKPAPRITPPPERVRTQAYLPPELPHCGDTRMSISAVSDDGVIHVMTLQAACEFERLQEQLQQHIKTLPRQKHYNWKNVLGCVVMGSDMLWYRGQVQEVIGGYLKVRYVDQGIVENIPVCHVYPMVLCENVPQLCVPCQINGILPVGGTWQWDAVALMKELLLGRMVSVHVIELPDDPRGLVTVEIILDGMPLSKIMMHHQHATFSLSVGSPEDYVVKPPVPDLDDWDLNTEGLEEPQTMLGVYTDLKLPDKGMSCWVKIKHIRTPNEVFLSVLDTPVYEQEQESLDEALSQVNSDIDSLPLLTDFPIEGPCLAEYSDGKYYRAKLLGFSELNPSIQLLVRHVDFGSDDILPLCKLRCLPKALLRFPCEAVCVQLAGFKPPHLCQETERIPYRPEWSMKAMLEMIDLLHGKLRSVVT</sequence>